<reference evidence="1" key="1">
    <citation type="submission" date="2017-05" db="EMBL/GenBank/DDBJ databases">
        <title>The Genome Sequence of Enterococcus sp. 9E7_DIV0242.</title>
        <authorList>
            <consortium name="The Broad Institute Genomics Platform"/>
            <consortium name="The Broad Institute Genomic Center for Infectious Diseases"/>
            <person name="Earl A."/>
            <person name="Manson A."/>
            <person name="Schwartman J."/>
            <person name="Gilmore M."/>
            <person name="Abouelleil A."/>
            <person name="Cao P."/>
            <person name="Chapman S."/>
            <person name="Cusick C."/>
            <person name="Shea T."/>
            <person name="Young S."/>
            <person name="Neafsey D."/>
            <person name="Nusbaum C."/>
            <person name="Birren B."/>
        </authorList>
    </citation>
    <scope>NUCLEOTIDE SEQUENCE [LARGE SCALE GENOMIC DNA]</scope>
    <source>
        <strain evidence="1">9E7_DIV0242</strain>
    </source>
</reference>
<name>A0A242K3P8_9ENTE</name>
<evidence type="ECO:0000313" key="1">
    <source>
        <dbReference type="EMBL" id="OTP13618.1"/>
    </source>
</evidence>
<dbReference type="OrthoDB" id="9786534at2"/>
<keyword evidence="3" id="KW-1185">Reference proteome</keyword>
<gene>
    <name evidence="2" type="ORF">A5888_001719</name>
    <name evidence="1" type="ORF">A5888_003096</name>
</gene>
<reference evidence="2" key="2">
    <citation type="submission" date="2017-05" db="EMBL/GenBank/DDBJ databases">
        <authorList>
            <consortium name="The Broad Institute Genomics Platform"/>
            <consortium name="The Broad Institute Genomic Center for Infectious Diseases"/>
            <person name="Earl A."/>
            <person name="Manson A."/>
            <person name="Schwartman J."/>
            <person name="Gilmore M."/>
            <person name="Abouelleil A."/>
            <person name="Cao P."/>
            <person name="Chapman S."/>
            <person name="Cusick C."/>
            <person name="Shea T."/>
            <person name="Young S."/>
            <person name="Neafsey D."/>
            <person name="Nusbaum C."/>
            <person name="Birren B."/>
        </authorList>
    </citation>
    <scope>NUCLEOTIDE SEQUENCE</scope>
    <source>
        <strain evidence="2">9E7_DIV0242</strain>
    </source>
</reference>
<dbReference type="AlphaFoldDB" id="A0A242K3P8"/>
<evidence type="ECO:0000313" key="3">
    <source>
        <dbReference type="Proteomes" id="UP000195141"/>
    </source>
</evidence>
<proteinExistence type="predicted"/>
<dbReference type="EMBL" id="NGMM01000005">
    <property type="protein sequence ID" value="OTP13618.1"/>
    <property type="molecule type" value="Genomic_DNA"/>
</dbReference>
<dbReference type="Proteomes" id="UP000195141">
    <property type="component" value="Chromosome"/>
</dbReference>
<dbReference type="Pfam" id="PF20181">
    <property type="entry name" value="DUF6544"/>
    <property type="match status" value="1"/>
</dbReference>
<sequence>MLLVGILIICVGIALIYLALPGGKLWRNYLDDIAVSFKATEREQATSKRFTKETMQELPEQIQKHIENGGYLNQPLMSNMHIRFYNTKFRMSEDKEPMAIDFQQVNFVERPDRHAFLTGRMFGLPIQAKDSTIDGVGSMTGILAKQIQLFRSTGPEMDQGQLITALADAVFMPALFLQDFVSWTIIDEQTVEGQIAWQGVSAKGQFTFDEHGNIARFDTEDRYRDDNGKSSKLVPWFVTYERYQKQGGHWLPGHVKVNWVMPNGEYTYFESDNMEVDFSVAKDQIG</sequence>
<organism evidence="1">
    <name type="scientific">Candidatus Enterococcus clewellii</name>
    <dbReference type="NCBI Taxonomy" id="1834193"/>
    <lineage>
        <taxon>Bacteria</taxon>
        <taxon>Bacillati</taxon>
        <taxon>Bacillota</taxon>
        <taxon>Bacilli</taxon>
        <taxon>Lactobacillales</taxon>
        <taxon>Enterococcaceae</taxon>
        <taxon>Enterococcus</taxon>
    </lineage>
</organism>
<accession>A0A242K3P8</accession>
<protein>
    <submittedName>
        <fullName evidence="1">Uncharacterized protein</fullName>
    </submittedName>
</protein>
<dbReference type="EMBL" id="CP147247">
    <property type="protein sequence ID" value="WYJ89991.1"/>
    <property type="molecule type" value="Genomic_DNA"/>
</dbReference>
<evidence type="ECO:0000313" key="2">
    <source>
        <dbReference type="EMBL" id="WYJ89991.1"/>
    </source>
</evidence>
<reference evidence="2" key="3">
    <citation type="submission" date="2024-03" db="EMBL/GenBank/DDBJ databases">
        <title>The Genome Sequence of Enterococcus sp. DIV0242b.</title>
        <authorList>
            <consortium name="The Broad Institute Genomics Platform"/>
            <consortium name="The Broad Institute Microbial Omics Core"/>
            <consortium name="The Broad Institute Genomic Center for Infectious Diseases"/>
            <person name="Earl A."/>
            <person name="Manson A."/>
            <person name="Gilmore M."/>
            <person name="Schwartman J."/>
            <person name="Shea T."/>
            <person name="Abouelleil A."/>
            <person name="Cao P."/>
            <person name="Chapman S."/>
            <person name="Cusick C."/>
            <person name="Young S."/>
            <person name="Neafsey D."/>
            <person name="Nusbaum C."/>
            <person name="Birren B."/>
        </authorList>
    </citation>
    <scope>NUCLEOTIDE SEQUENCE</scope>
    <source>
        <strain evidence="2">9E7_DIV0242</strain>
    </source>
</reference>
<dbReference type="InterPro" id="IPR046674">
    <property type="entry name" value="DUF6544"/>
</dbReference>